<protein>
    <recommendedName>
        <fullName evidence="3">PWI domain-containing protein</fullName>
    </recommendedName>
</protein>
<dbReference type="InterPro" id="IPR036483">
    <property type="entry name" value="PWI_dom_sf"/>
</dbReference>
<feature type="compositionally biased region" description="Basic residues" evidence="2">
    <location>
        <begin position="203"/>
        <end position="224"/>
    </location>
</feature>
<feature type="compositionally biased region" description="Polar residues" evidence="2">
    <location>
        <begin position="378"/>
        <end position="397"/>
    </location>
</feature>
<accession>A0A7I8K6Q8</accession>
<dbReference type="GO" id="GO:0048024">
    <property type="term" value="P:regulation of mRNA splicing, via spliceosome"/>
    <property type="evidence" value="ECO:0007669"/>
    <property type="project" value="TreeGrafter"/>
</dbReference>
<reference evidence="4" key="1">
    <citation type="submission" date="2020-02" db="EMBL/GenBank/DDBJ databases">
        <authorList>
            <person name="Scholz U."/>
            <person name="Mascher M."/>
            <person name="Fiebig A."/>
        </authorList>
    </citation>
    <scope>NUCLEOTIDE SEQUENCE</scope>
</reference>
<dbReference type="OrthoDB" id="163257at2759"/>
<dbReference type="AlphaFoldDB" id="A0A7I8K6Q8"/>
<dbReference type="SUPFAM" id="SSF101233">
    <property type="entry name" value="PWI domain"/>
    <property type="match status" value="1"/>
</dbReference>
<dbReference type="InterPro" id="IPR052225">
    <property type="entry name" value="Ser/Arg_repetitive_matrix"/>
</dbReference>
<dbReference type="GO" id="GO:0005681">
    <property type="term" value="C:spliceosomal complex"/>
    <property type="evidence" value="ECO:0007669"/>
    <property type="project" value="TreeGrafter"/>
</dbReference>
<evidence type="ECO:0000256" key="2">
    <source>
        <dbReference type="SAM" id="MobiDB-lite"/>
    </source>
</evidence>
<feature type="compositionally biased region" description="Basic residues" evidence="2">
    <location>
        <begin position="247"/>
        <end position="259"/>
    </location>
</feature>
<feature type="compositionally biased region" description="Basic and acidic residues" evidence="2">
    <location>
        <begin position="440"/>
        <end position="458"/>
    </location>
</feature>
<keyword evidence="5" id="KW-1185">Reference proteome</keyword>
<evidence type="ECO:0000313" key="5">
    <source>
        <dbReference type="Proteomes" id="UP000663760"/>
    </source>
</evidence>
<feature type="compositionally biased region" description="Basic residues" evidence="2">
    <location>
        <begin position="266"/>
        <end position="351"/>
    </location>
</feature>
<keyword evidence="1" id="KW-0507">mRNA processing</keyword>
<feature type="compositionally biased region" description="Basic and acidic residues" evidence="2">
    <location>
        <begin position="228"/>
        <end position="238"/>
    </location>
</feature>
<dbReference type="Proteomes" id="UP000663760">
    <property type="component" value="Chromosome 3"/>
</dbReference>
<dbReference type="GO" id="GO:0003723">
    <property type="term" value="F:RNA binding"/>
    <property type="evidence" value="ECO:0007669"/>
    <property type="project" value="TreeGrafter"/>
</dbReference>
<dbReference type="Pfam" id="PF01480">
    <property type="entry name" value="PWI"/>
    <property type="match status" value="1"/>
</dbReference>
<feature type="compositionally biased region" description="Basic residues" evidence="2">
    <location>
        <begin position="407"/>
        <end position="420"/>
    </location>
</feature>
<evidence type="ECO:0000259" key="3">
    <source>
        <dbReference type="PROSITE" id="PS51025"/>
    </source>
</evidence>
<dbReference type="PROSITE" id="PS51025">
    <property type="entry name" value="PWI"/>
    <property type="match status" value="1"/>
</dbReference>
<feature type="compositionally biased region" description="Basic and acidic residues" evidence="2">
    <location>
        <begin position="506"/>
        <end position="534"/>
    </location>
</feature>
<dbReference type="InterPro" id="IPR002483">
    <property type="entry name" value="PWI_dom"/>
</dbReference>
<name>A0A7I8K6Q8_SPIIN</name>
<organism evidence="4 5">
    <name type="scientific">Spirodela intermedia</name>
    <name type="common">Intermediate duckweed</name>
    <dbReference type="NCBI Taxonomy" id="51605"/>
    <lineage>
        <taxon>Eukaryota</taxon>
        <taxon>Viridiplantae</taxon>
        <taxon>Streptophyta</taxon>
        <taxon>Embryophyta</taxon>
        <taxon>Tracheophyta</taxon>
        <taxon>Spermatophyta</taxon>
        <taxon>Magnoliopsida</taxon>
        <taxon>Liliopsida</taxon>
        <taxon>Araceae</taxon>
        <taxon>Lemnoideae</taxon>
        <taxon>Spirodela</taxon>
    </lineage>
</organism>
<sequence length="698" mass="81611">MSGGFFRGTSADQDTRFSNKQAKLLKTQKFAQELDHLVDMTKVKMDVMKPWIAKRVTELLGFEDEVLINFVYGLLDAKEVDGKQIQIQLTGFMEKNTGKFMKELWVLLLSAQKNASGVPQQFLDEKEEEMKKKMVESERITQEIQKRREREGQDAIQMNLKGMDGEADITRHMDAASTALLKHSGGRPSTANPEDERETDRRRVSRRTSRGSHAVTKSRSRSFSRSRSYSDDGRKSRDASLSTSPPRHLHSQDRRRRSLPRYSVSPHRHRSPQVPASRRRSPYARRRSSPRLHHRSPSPFRRRSPVRVRRRSPSPRLRRPSPIRRRSRSPPRRRSPPRSHRQSPSRRHHRSPSPSWRKSPIRRRSPVKLRRRSPSPANHKSPSRRISLSPMKHNSPSPLKRSPQPRSPKHHRISLRHSPRQRAADSQSSPRQMNRSPNRSIEKEESKKIDLRRGRLDSPSEISLLDEEVEYGPGKMDGNLSPNLIGQERSSSKKVARDYSSPGRRPTKEQDFAKNSHLDEALRNDDRKRPRVEENASYAEKSAKLDKNDRICPVDTDSEDKNRAQKTERRPKKLDQKETSLEDESDYDSATERRKELKRRKREERRLRKEEKRRRREERHRKREERRAQKMSKDVHTVGSHPDKERNYSAAEESDEEAGLKVSITTDTEERETDQKKLEIELRKKALESLRAKKAINH</sequence>
<dbReference type="Gene3D" id="1.20.1390.10">
    <property type="entry name" value="PWI domain"/>
    <property type="match status" value="1"/>
</dbReference>
<feature type="domain" description="PWI" evidence="3">
    <location>
        <begin position="27"/>
        <end position="125"/>
    </location>
</feature>
<gene>
    <name evidence="4" type="ORF">SI8410_03003593</name>
</gene>
<feature type="compositionally biased region" description="Polar residues" evidence="2">
    <location>
        <begin position="424"/>
        <end position="439"/>
    </location>
</feature>
<dbReference type="PANTHER" id="PTHR23148">
    <property type="entry name" value="SERINE/ARGININE REGULATED NUCLEAR MATRIX PROTEIN"/>
    <property type="match status" value="1"/>
</dbReference>
<feature type="region of interest" description="Disordered" evidence="2">
    <location>
        <begin position="179"/>
        <end position="678"/>
    </location>
</feature>
<feature type="compositionally biased region" description="Basic and acidic residues" evidence="2">
    <location>
        <begin position="559"/>
        <end position="580"/>
    </location>
</feature>
<dbReference type="SMART" id="SM00311">
    <property type="entry name" value="PWI"/>
    <property type="match status" value="1"/>
</dbReference>
<dbReference type="EMBL" id="LR746266">
    <property type="protein sequence ID" value="CAA7392736.1"/>
    <property type="molecule type" value="Genomic_DNA"/>
</dbReference>
<feature type="compositionally biased region" description="Basic residues" evidence="2">
    <location>
        <begin position="611"/>
        <end position="624"/>
    </location>
</feature>
<dbReference type="PANTHER" id="PTHR23148:SF0">
    <property type="entry name" value="SERINE_ARGININE REPETITIVE MATRIX PROTEIN 1"/>
    <property type="match status" value="1"/>
</dbReference>
<proteinExistence type="predicted"/>
<evidence type="ECO:0000256" key="1">
    <source>
        <dbReference type="ARBA" id="ARBA00022664"/>
    </source>
</evidence>
<feature type="compositionally biased region" description="Basic residues" evidence="2">
    <location>
        <begin position="359"/>
        <end position="373"/>
    </location>
</feature>
<dbReference type="GO" id="GO:0006397">
    <property type="term" value="P:mRNA processing"/>
    <property type="evidence" value="ECO:0007669"/>
    <property type="project" value="UniProtKB-KW"/>
</dbReference>
<feature type="compositionally biased region" description="Basic and acidic residues" evidence="2">
    <location>
        <begin position="625"/>
        <end position="647"/>
    </location>
</feature>
<evidence type="ECO:0000313" key="4">
    <source>
        <dbReference type="EMBL" id="CAA7392736.1"/>
    </source>
</evidence>
<feature type="compositionally biased region" description="Basic and acidic residues" evidence="2">
    <location>
        <begin position="541"/>
        <end position="552"/>
    </location>
</feature>